<evidence type="ECO:0000313" key="2">
    <source>
        <dbReference type="Proteomes" id="UP000095765"/>
    </source>
</evidence>
<reference evidence="1 2" key="1">
    <citation type="submission" date="2015-09" db="EMBL/GenBank/DDBJ databases">
        <authorList>
            <consortium name="Pathogen Informatics"/>
        </authorList>
    </citation>
    <scope>NUCLEOTIDE SEQUENCE [LARGE SCALE GENOMIC DNA]</scope>
    <source>
        <strain evidence="1 2">2789STDY5834939</strain>
    </source>
</reference>
<evidence type="ECO:0000313" key="1">
    <source>
        <dbReference type="EMBL" id="CUP36286.1"/>
    </source>
</evidence>
<proteinExistence type="predicted"/>
<dbReference type="EMBL" id="CZBE01000003">
    <property type="protein sequence ID" value="CUP36286.1"/>
    <property type="molecule type" value="Genomic_DNA"/>
</dbReference>
<name>A0A174MLQ6_9FIRM</name>
<gene>
    <name evidence="1" type="ORF">ERS852551_00564</name>
</gene>
<sequence>MMDLLMVGTLAVCFGLVWLLTKWCQQQNDNQE</sequence>
<dbReference type="Proteomes" id="UP000095765">
    <property type="component" value="Unassembled WGS sequence"/>
</dbReference>
<protein>
    <submittedName>
        <fullName evidence="1">Uncharacterized protein</fullName>
    </submittedName>
</protein>
<dbReference type="AlphaFoldDB" id="A0A174MLQ6"/>
<organism evidence="1 2">
    <name type="scientific">Anaerotruncus colihominis</name>
    <dbReference type="NCBI Taxonomy" id="169435"/>
    <lineage>
        <taxon>Bacteria</taxon>
        <taxon>Bacillati</taxon>
        <taxon>Bacillota</taxon>
        <taxon>Clostridia</taxon>
        <taxon>Eubacteriales</taxon>
        <taxon>Oscillospiraceae</taxon>
        <taxon>Anaerotruncus</taxon>
    </lineage>
</organism>
<accession>A0A174MLQ6</accession>